<dbReference type="PANTHER" id="PTHR23192:SF33">
    <property type="entry name" value="MYOCILIN"/>
    <property type="match status" value="1"/>
</dbReference>
<keyword evidence="28" id="KW-0968">Cytoplasmic vesicle</keyword>
<keyword evidence="15" id="KW-1000">Mitochondrion outer membrane</keyword>
<evidence type="ECO:0000256" key="6">
    <source>
        <dbReference type="ARBA" id="ARBA00004541"/>
    </source>
</evidence>
<keyword evidence="26" id="KW-0966">Cell projection</keyword>
<accession>A0A3N0ZAU8</accession>
<evidence type="ECO:0000256" key="13">
    <source>
        <dbReference type="ARBA" id="ARBA00022723"/>
    </source>
</evidence>
<keyword evidence="14 31" id="KW-0732">Signal</keyword>
<evidence type="ECO:0000256" key="19">
    <source>
        <dbReference type="ARBA" id="ARBA00023034"/>
    </source>
</evidence>
<evidence type="ECO:0000256" key="2">
    <source>
        <dbReference type="ARBA" id="ARBA00004273"/>
    </source>
</evidence>
<evidence type="ECO:0000256" key="4">
    <source>
        <dbReference type="ARBA" id="ARBA00004427"/>
    </source>
</evidence>
<evidence type="ECO:0000256" key="21">
    <source>
        <dbReference type="ARBA" id="ARBA00023069"/>
    </source>
</evidence>
<organism evidence="33 34">
    <name type="scientific">Anabarilius grahami</name>
    <name type="common">Kanglang fish</name>
    <name type="synonym">Barilius grahami</name>
    <dbReference type="NCBI Taxonomy" id="495550"/>
    <lineage>
        <taxon>Eukaryota</taxon>
        <taxon>Metazoa</taxon>
        <taxon>Chordata</taxon>
        <taxon>Craniata</taxon>
        <taxon>Vertebrata</taxon>
        <taxon>Euteleostomi</taxon>
        <taxon>Actinopterygii</taxon>
        <taxon>Neopterygii</taxon>
        <taxon>Teleostei</taxon>
        <taxon>Ostariophysi</taxon>
        <taxon>Cypriniformes</taxon>
        <taxon>Xenocyprididae</taxon>
        <taxon>Xenocypridinae</taxon>
        <taxon>Xenocypridinae incertae sedis</taxon>
        <taxon>Anabarilius</taxon>
    </lineage>
</organism>
<feature type="region of interest" description="Disordered" evidence="30">
    <location>
        <begin position="130"/>
        <end position="185"/>
    </location>
</feature>
<comment type="subcellular location">
    <subcellularLocation>
        <location evidence="1">Cell projection</location>
        <location evidence="1">Cilium</location>
    </subcellularLocation>
    <subcellularLocation>
        <location evidence="6">Cytoplasmic vesicle</location>
    </subcellularLocation>
    <subcellularLocation>
        <location evidence="8">Golgi apparatus</location>
    </subcellularLocation>
    <subcellularLocation>
        <location evidence="2">Mitochondrion inner membrane</location>
    </subcellularLocation>
    <subcellularLocation>
        <location evidence="9">Mitochondrion intermembrane space</location>
    </subcellularLocation>
    <subcellularLocation>
        <location evidence="3">Mitochondrion outer membrane</location>
    </subcellularLocation>
    <subcellularLocation>
        <location evidence="4">Rough endoplasmic reticulum</location>
    </subcellularLocation>
    <subcellularLocation>
        <location evidence="7">Secreted</location>
        <location evidence="7">Extracellular exosome</location>
    </subcellularLocation>
    <subcellularLocation>
        <location evidence="5">Secreted</location>
        <location evidence="5">Extracellular space</location>
        <location evidence="5">Extracellular matrix</location>
    </subcellularLocation>
</comment>
<keyword evidence="11" id="KW-0964">Secreted</keyword>
<dbReference type="Pfam" id="PF02191">
    <property type="entry name" value="OLF"/>
    <property type="match status" value="1"/>
</dbReference>
<evidence type="ECO:0000256" key="25">
    <source>
        <dbReference type="ARBA" id="ARBA00023157"/>
    </source>
</evidence>
<evidence type="ECO:0000256" key="18">
    <source>
        <dbReference type="ARBA" id="ARBA00022837"/>
    </source>
</evidence>
<keyword evidence="21" id="KW-0969">Cilium</keyword>
<keyword evidence="18" id="KW-0106">Calcium</keyword>
<evidence type="ECO:0000256" key="17">
    <source>
        <dbReference type="ARBA" id="ARBA00022824"/>
    </source>
</evidence>
<reference evidence="33 34" key="1">
    <citation type="submission" date="2018-10" db="EMBL/GenBank/DDBJ databases">
        <title>Genome assembly for a Yunnan-Guizhou Plateau 3E fish, Anabarilius grahami (Regan), and its evolutionary and genetic applications.</title>
        <authorList>
            <person name="Jiang W."/>
        </authorList>
    </citation>
    <scope>NUCLEOTIDE SEQUENCE [LARGE SCALE GENOMIC DNA]</scope>
    <source>
        <strain evidence="33">AG-KIZ</strain>
        <tissue evidence="33">Muscle</tissue>
    </source>
</reference>
<evidence type="ECO:0000256" key="1">
    <source>
        <dbReference type="ARBA" id="ARBA00004138"/>
    </source>
</evidence>
<dbReference type="GO" id="GO:0005794">
    <property type="term" value="C:Golgi apparatus"/>
    <property type="evidence" value="ECO:0007669"/>
    <property type="project" value="UniProtKB-SubCell"/>
</dbReference>
<dbReference type="GO" id="GO:0031410">
    <property type="term" value="C:cytoplasmic vesicle"/>
    <property type="evidence" value="ECO:0007669"/>
    <property type="project" value="UniProtKB-SubCell"/>
</dbReference>
<keyword evidence="23" id="KW-0472">Membrane</keyword>
<keyword evidence="16" id="KW-0999">Mitochondrion inner membrane</keyword>
<keyword evidence="25" id="KW-1015">Disulfide bond</keyword>
<evidence type="ECO:0000256" key="24">
    <source>
        <dbReference type="ARBA" id="ARBA00023139"/>
    </source>
</evidence>
<dbReference type="AlphaFoldDB" id="A0A3N0ZAU8"/>
<dbReference type="OrthoDB" id="8626508at2759"/>
<keyword evidence="27" id="KW-0449">Lipoprotein</keyword>
<dbReference type="InterPro" id="IPR003112">
    <property type="entry name" value="Olfac-like_dom"/>
</dbReference>
<evidence type="ECO:0000256" key="9">
    <source>
        <dbReference type="ARBA" id="ARBA00004569"/>
    </source>
</evidence>
<dbReference type="PANTHER" id="PTHR23192">
    <property type="entry name" value="OLFACTOMEDIN-RELATED"/>
    <property type="match status" value="1"/>
</dbReference>
<keyword evidence="34" id="KW-1185">Reference proteome</keyword>
<evidence type="ECO:0000256" key="27">
    <source>
        <dbReference type="ARBA" id="ARBA00023288"/>
    </source>
</evidence>
<keyword evidence="20" id="KW-0175">Coiled coil</keyword>
<evidence type="ECO:0000256" key="16">
    <source>
        <dbReference type="ARBA" id="ARBA00022792"/>
    </source>
</evidence>
<dbReference type="GO" id="GO:0005758">
    <property type="term" value="C:mitochondrial intermembrane space"/>
    <property type="evidence" value="ECO:0007669"/>
    <property type="project" value="UniProtKB-SubCell"/>
</dbReference>
<name>A0A3N0ZAU8_ANAGA</name>
<keyword evidence="19" id="KW-0333">Golgi apparatus</keyword>
<dbReference type="Gene3D" id="1.20.5.1000">
    <property type="entry name" value="arf6 gtpase in complex with a specific effector, jip4"/>
    <property type="match status" value="1"/>
</dbReference>
<evidence type="ECO:0000256" key="29">
    <source>
        <dbReference type="PROSITE-ProRule" id="PRU00446"/>
    </source>
</evidence>
<feature type="compositionally biased region" description="Polar residues" evidence="30">
    <location>
        <begin position="166"/>
        <end position="180"/>
    </location>
</feature>
<keyword evidence="17" id="KW-0256">Endoplasmic reticulum</keyword>
<dbReference type="PROSITE" id="PS51132">
    <property type="entry name" value="OLF"/>
    <property type="match status" value="1"/>
</dbReference>
<dbReference type="CDD" id="cd14686">
    <property type="entry name" value="bZIP"/>
    <property type="match status" value="1"/>
</dbReference>
<dbReference type="GO" id="GO:0005743">
    <property type="term" value="C:mitochondrial inner membrane"/>
    <property type="evidence" value="ECO:0007669"/>
    <property type="project" value="UniProtKB-SubCell"/>
</dbReference>
<evidence type="ECO:0000256" key="3">
    <source>
        <dbReference type="ARBA" id="ARBA00004294"/>
    </source>
</evidence>
<dbReference type="GO" id="GO:0005615">
    <property type="term" value="C:extracellular space"/>
    <property type="evidence" value="ECO:0007669"/>
    <property type="project" value="TreeGrafter"/>
</dbReference>
<evidence type="ECO:0000259" key="32">
    <source>
        <dbReference type="PROSITE" id="PS51132"/>
    </source>
</evidence>
<keyword evidence="22" id="KW-0496">Mitochondrion</keyword>
<evidence type="ECO:0000313" key="34">
    <source>
        <dbReference type="Proteomes" id="UP000281406"/>
    </source>
</evidence>
<evidence type="ECO:0000256" key="15">
    <source>
        <dbReference type="ARBA" id="ARBA00022787"/>
    </source>
</evidence>
<dbReference type="EMBL" id="RJVU01000170">
    <property type="protein sequence ID" value="ROL55559.1"/>
    <property type="molecule type" value="Genomic_DNA"/>
</dbReference>
<gene>
    <name evidence="33" type="ORF">DPX16_7499</name>
</gene>
<evidence type="ECO:0000256" key="10">
    <source>
        <dbReference type="ARBA" id="ARBA00017216"/>
    </source>
</evidence>
<protein>
    <recommendedName>
        <fullName evidence="10">Myocilin</fullName>
    </recommendedName>
</protein>
<evidence type="ECO:0000256" key="31">
    <source>
        <dbReference type="SAM" id="SignalP"/>
    </source>
</evidence>
<dbReference type="GO" id="GO:0001649">
    <property type="term" value="P:osteoblast differentiation"/>
    <property type="evidence" value="ECO:0007669"/>
    <property type="project" value="TreeGrafter"/>
</dbReference>
<dbReference type="SMART" id="SM00284">
    <property type="entry name" value="OLF"/>
    <property type="match status" value="1"/>
</dbReference>
<evidence type="ECO:0000256" key="30">
    <source>
        <dbReference type="SAM" id="MobiDB-lite"/>
    </source>
</evidence>
<comment type="caution">
    <text evidence="33">The sequence shown here is derived from an EMBL/GenBank/DDBJ whole genome shotgun (WGS) entry which is preliminary data.</text>
</comment>
<dbReference type="Proteomes" id="UP000281406">
    <property type="component" value="Unassembled WGS sequence"/>
</dbReference>
<evidence type="ECO:0000256" key="26">
    <source>
        <dbReference type="ARBA" id="ARBA00023273"/>
    </source>
</evidence>
<evidence type="ECO:0000256" key="5">
    <source>
        <dbReference type="ARBA" id="ARBA00004498"/>
    </source>
</evidence>
<sequence>MWFLAVLCVSCLLMGTQAQSSASFRRANAGNGRCQYSFTVDSPTEASCPSPGSSPEMEALKSRLGLLEALVARLVGGEAVSESSQGSGSQSGLQDAYNQLMGENAQLQREKQRLDRQVQDLQQRMEELRQEAERLRSRPCVQQPPPRVPQNDNSFRPGSGPALSHLVSSPGNTQGDTSSLRDPAWHFSNPEYQELTAVVTEVSAPNLEGPTDISGCGDLVWVEGPEVHRKADSIAGKYGVWMQDPEAKEPYGPEMVWRIDAVGSEVRQLFGYENMDQLSRGFPTKVLLLPESVESTGATMYKGSLYYQRRLSRTLIRYDLLSESIAARRDLPHAGFHGQFPYSWGGYTDIDLSVDENGLWAIYSTNKAKGAIVISQLDPHNLEVKGTWETKIRKTSVANAFMICGKLYTVASYTSPNTTVNYMYDTATSQSKTISVPFKNRYRYNSMVDYNPGQRKLYAWDNYYIVSYKVRLGKQE</sequence>
<dbReference type="GO" id="GO:0007165">
    <property type="term" value="P:signal transduction"/>
    <property type="evidence" value="ECO:0007669"/>
    <property type="project" value="TreeGrafter"/>
</dbReference>
<evidence type="ECO:0000256" key="20">
    <source>
        <dbReference type="ARBA" id="ARBA00023054"/>
    </source>
</evidence>
<dbReference type="GO" id="GO:0046872">
    <property type="term" value="F:metal ion binding"/>
    <property type="evidence" value="ECO:0007669"/>
    <property type="project" value="UniProtKB-KW"/>
</dbReference>
<evidence type="ECO:0000256" key="11">
    <source>
        <dbReference type="ARBA" id="ARBA00022525"/>
    </source>
</evidence>
<keyword evidence="12" id="KW-0272">Extracellular matrix</keyword>
<feature type="domain" description="Olfactomedin-like" evidence="32">
    <location>
        <begin position="215"/>
        <end position="474"/>
    </location>
</feature>
<feature type="signal peptide" evidence="31">
    <location>
        <begin position="1"/>
        <end position="18"/>
    </location>
</feature>
<evidence type="ECO:0000256" key="23">
    <source>
        <dbReference type="ARBA" id="ARBA00023136"/>
    </source>
</evidence>
<comment type="caution">
    <text evidence="29">Lacks conserved residue(s) required for the propagation of feature annotation.</text>
</comment>
<dbReference type="InterPro" id="IPR050605">
    <property type="entry name" value="Olfactomedin-like_domain"/>
</dbReference>
<evidence type="ECO:0000256" key="7">
    <source>
        <dbReference type="ARBA" id="ARBA00004550"/>
    </source>
</evidence>
<dbReference type="GO" id="GO:0005929">
    <property type="term" value="C:cilium"/>
    <property type="evidence" value="ECO:0007669"/>
    <property type="project" value="UniProtKB-SubCell"/>
</dbReference>
<dbReference type="GO" id="GO:0005741">
    <property type="term" value="C:mitochondrial outer membrane"/>
    <property type="evidence" value="ECO:0007669"/>
    <property type="project" value="UniProtKB-SubCell"/>
</dbReference>
<proteinExistence type="predicted"/>
<keyword evidence="13" id="KW-0479">Metal-binding</keyword>
<feature type="chain" id="PRO_5017959143" description="Myocilin" evidence="31">
    <location>
        <begin position="19"/>
        <end position="476"/>
    </location>
</feature>
<evidence type="ECO:0000256" key="14">
    <source>
        <dbReference type="ARBA" id="ARBA00022729"/>
    </source>
</evidence>
<evidence type="ECO:0000256" key="8">
    <source>
        <dbReference type="ARBA" id="ARBA00004555"/>
    </source>
</evidence>
<evidence type="ECO:0000256" key="28">
    <source>
        <dbReference type="ARBA" id="ARBA00023329"/>
    </source>
</evidence>
<evidence type="ECO:0000256" key="12">
    <source>
        <dbReference type="ARBA" id="ARBA00022530"/>
    </source>
</evidence>
<keyword evidence="24" id="KW-0564">Palmitate</keyword>
<evidence type="ECO:0000256" key="22">
    <source>
        <dbReference type="ARBA" id="ARBA00023128"/>
    </source>
</evidence>
<evidence type="ECO:0000313" key="33">
    <source>
        <dbReference type="EMBL" id="ROL55559.1"/>
    </source>
</evidence>
<dbReference type="GO" id="GO:0005791">
    <property type="term" value="C:rough endoplasmic reticulum"/>
    <property type="evidence" value="ECO:0007669"/>
    <property type="project" value="UniProtKB-SubCell"/>
</dbReference>